<organism evidence="2 3">
    <name type="scientific">Chitinimonas viridis</name>
    <dbReference type="NCBI Taxonomy" id="664880"/>
    <lineage>
        <taxon>Bacteria</taxon>
        <taxon>Pseudomonadati</taxon>
        <taxon>Pseudomonadota</taxon>
        <taxon>Betaproteobacteria</taxon>
        <taxon>Neisseriales</taxon>
        <taxon>Chitinibacteraceae</taxon>
        <taxon>Chitinimonas</taxon>
    </lineage>
</organism>
<evidence type="ECO:0000313" key="2">
    <source>
        <dbReference type="EMBL" id="MDN3578149.1"/>
    </source>
</evidence>
<dbReference type="RefSeq" id="WP_290333526.1">
    <property type="nucleotide sequence ID" value="NZ_JAUFPU010000018.1"/>
</dbReference>
<evidence type="ECO:0000313" key="3">
    <source>
        <dbReference type="Proteomes" id="UP001180081"/>
    </source>
</evidence>
<feature type="signal peptide" evidence="1">
    <location>
        <begin position="1"/>
        <end position="34"/>
    </location>
</feature>
<dbReference type="Proteomes" id="UP001180081">
    <property type="component" value="Unassembled WGS sequence"/>
</dbReference>
<accession>A0ABT8B7Z2</accession>
<name>A0ABT8B7Z2_9NEIS</name>
<keyword evidence="3" id="KW-1185">Reference proteome</keyword>
<keyword evidence="1" id="KW-0732">Signal</keyword>
<protein>
    <submittedName>
        <fullName evidence="2">DUF3570 domain-containing protein</fullName>
    </submittedName>
</protein>
<evidence type="ECO:0000256" key="1">
    <source>
        <dbReference type="SAM" id="SignalP"/>
    </source>
</evidence>
<reference evidence="2" key="1">
    <citation type="journal article" date="2014" name="Int. J. Syst. Evol. Microbiol.">
        <title>Complete genome of a new Firmicutes species belonging to the dominant human colonic microbiota ('Ruminococcus bicirculans') reveals two chromosomes and a selective capacity to utilize plant glucans.</title>
        <authorList>
            <consortium name="NISC Comparative Sequencing Program"/>
            <person name="Wegmann U."/>
            <person name="Louis P."/>
            <person name="Goesmann A."/>
            <person name="Henrissat B."/>
            <person name="Duncan S.H."/>
            <person name="Flint H.J."/>
        </authorList>
    </citation>
    <scope>NUCLEOTIDE SEQUENCE</scope>
    <source>
        <strain evidence="2">CECT 7703</strain>
    </source>
</reference>
<dbReference type="InterPro" id="IPR021953">
    <property type="entry name" value="DUF3570"/>
</dbReference>
<feature type="chain" id="PRO_5045172827" evidence="1">
    <location>
        <begin position="35"/>
        <end position="376"/>
    </location>
</feature>
<sequence>MQLTPDLQTDHAISHPLGLLTAAALALMPATAQAVAPPDSTSVTVSYLSYQDYDAQRDRMQVHAPQLHLRTALGERFGLEMAATVETMSGASPEFHNALSGASGKGIADRRRAADAKLSHYFDRVVLGLGLAYSDEDDYRSRGAGLDVQWLSEDQNTTLVAGLGSSSDHISATDRPLIQQRRHGKEAMLGLTQVLSPVAIVQSNLTYSRGHGYFSDSYKALDRRPDSRHQLAWLTRYRHYLPALQAAVHLDYRYYRDSWGVRAHSLETSWYQPVGERWLLQPSLRYHSQAAARFYSDRFPPARFNTLYSADSRLGALGAVTVGLKASWHYSAQTTVALLAEHYQQRASWHAGGQGSTAMMPFKANWLSLGVGHRFE</sequence>
<proteinExistence type="predicted"/>
<gene>
    <name evidence="2" type="ORF">QWZ03_15385</name>
</gene>
<comment type="caution">
    <text evidence="2">The sequence shown here is derived from an EMBL/GenBank/DDBJ whole genome shotgun (WGS) entry which is preliminary data.</text>
</comment>
<dbReference type="EMBL" id="JAUFPU010000018">
    <property type="protein sequence ID" value="MDN3578149.1"/>
    <property type="molecule type" value="Genomic_DNA"/>
</dbReference>
<dbReference type="Pfam" id="PF12094">
    <property type="entry name" value="DUF3570"/>
    <property type="match status" value="3"/>
</dbReference>
<reference evidence="2" key="2">
    <citation type="submission" date="2023-06" db="EMBL/GenBank/DDBJ databases">
        <authorList>
            <person name="Lucena T."/>
            <person name="Sun Q."/>
        </authorList>
    </citation>
    <scope>NUCLEOTIDE SEQUENCE</scope>
    <source>
        <strain evidence="2">CECT 7703</strain>
    </source>
</reference>